<comment type="caution">
    <text evidence="6">The sequence shown here is derived from an EMBL/GenBank/DDBJ whole genome shotgun (WGS) entry which is preliminary data.</text>
</comment>
<dbReference type="GO" id="GO:0051536">
    <property type="term" value="F:iron-sulfur cluster binding"/>
    <property type="evidence" value="ECO:0007669"/>
    <property type="project" value="UniProtKB-KW"/>
</dbReference>
<dbReference type="CDD" id="cd01335">
    <property type="entry name" value="Radical_SAM"/>
    <property type="match status" value="1"/>
</dbReference>
<dbReference type="InterPro" id="IPR013785">
    <property type="entry name" value="Aldolase_TIM"/>
</dbReference>
<dbReference type="InterPro" id="IPR007197">
    <property type="entry name" value="rSAM"/>
</dbReference>
<sequence length="320" mass="35393">MDTQKPQIAHGNGQMRAQSISLMCSSRTRCNAGCRFCISRTTPEAEVTPCNAGDIAFCNERRLRVGLRYAERLGATHAILTGKADPTQETPEYLTWLVSTAQEYLPLVDMHTNGWLLHTGKLREQLLEQLVDAGLTMVSFSLASFDEAQNRELMGIRKSAAELIPIARDLGLLVRCSLVMSDLGVKDAAGVLDYVQRAGNLGAHQVVVREVWRPKVYGAWNAGVYEWSHAHAVEVAPIQDEFIRMASELENQYGLQQRDPLPWGTPVFVVGGNFKDPAHGVNLTFSCTEEGTSGSVLKSIVHKPDGHGYRNWDHNGESLY</sequence>
<feature type="domain" description="Radical SAM core" evidence="5">
    <location>
        <begin position="28"/>
        <end position="173"/>
    </location>
</feature>
<dbReference type="Proteomes" id="UP000176501">
    <property type="component" value="Unassembled WGS sequence"/>
</dbReference>
<dbReference type="Pfam" id="PF04055">
    <property type="entry name" value="Radical_SAM"/>
    <property type="match status" value="1"/>
</dbReference>
<protein>
    <recommendedName>
        <fullName evidence="5">Radical SAM core domain-containing protein</fullName>
    </recommendedName>
</protein>
<keyword evidence="4" id="KW-0411">Iron-sulfur</keyword>
<evidence type="ECO:0000259" key="5">
    <source>
        <dbReference type="Pfam" id="PF04055"/>
    </source>
</evidence>
<reference evidence="6 7" key="1">
    <citation type="journal article" date="2016" name="Nat. Commun.">
        <title>Thousands of microbial genomes shed light on interconnected biogeochemical processes in an aquifer system.</title>
        <authorList>
            <person name="Anantharaman K."/>
            <person name="Brown C.T."/>
            <person name="Hug L.A."/>
            <person name="Sharon I."/>
            <person name="Castelle C.J."/>
            <person name="Probst A.J."/>
            <person name="Thomas B.C."/>
            <person name="Singh A."/>
            <person name="Wilkins M.J."/>
            <person name="Karaoz U."/>
            <person name="Brodie E.L."/>
            <person name="Williams K.H."/>
            <person name="Hubbard S.S."/>
            <person name="Banfield J.F."/>
        </authorList>
    </citation>
    <scope>NUCLEOTIDE SEQUENCE [LARGE SCALE GENOMIC DNA]</scope>
</reference>
<dbReference type="SUPFAM" id="SSF102114">
    <property type="entry name" value="Radical SAM enzymes"/>
    <property type="match status" value="1"/>
</dbReference>
<dbReference type="SFLD" id="SFLDS00029">
    <property type="entry name" value="Radical_SAM"/>
    <property type="match status" value="1"/>
</dbReference>
<evidence type="ECO:0000256" key="1">
    <source>
        <dbReference type="ARBA" id="ARBA00022691"/>
    </source>
</evidence>
<dbReference type="GO" id="GO:0003824">
    <property type="term" value="F:catalytic activity"/>
    <property type="evidence" value="ECO:0007669"/>
    <property type="project" value="InterPro"/>
</dbReference>
<organism evidence="6 7">
    <name type="scientific">Candidatus Uhrbacteria bacterium RIFOXYB2_FULL_57_15</name>
    <dbReference type="NCBI Taxonomy" id="1802422"/>
    <lineage>
        <taxon>Bacteria</taxon>
        <taxon>Candidatus Uhriibacteriota</taxon>
    </lineage>
</organism>
<dbReference type="GO" id="GO:0046872">
    <property type="term" value="F:metal ion binding"/>
    <property type="evidence" value="ECO:0007669"/>
    <property type="project" value="UniProtKB-KW"/>
</dbReference>
<dbReference type="EMBL" id="MGFE01000025">
    <property type="protein sequence ID" value="OGL98055.1"/>
    <property type="molecule type" value="Genomic_DNA"/>
</dbReference>
<evidence type="ECO:0000256" key="3">
    <source>
        <dbReference type="ARBA" id="ARBA00023004"/>
    </source>
</evidence>
<keyword evidence="3" id="KW-0408">Iron</keyword>
<keyword evidence="2" id="KW-0479">Metal-binding</keyword>
<name>A0A1F7W5G1_9BACT</name>
<dbReference type="Gene3D" id="3.20.20.70">
    <property type="entry name" value="Aldolase class I"/>
    <property type="match status" value="1"/>
</dbReference>
<evidence type="ECO:0000256" key="2">
    <source>
        <dbReference type="ARBA" id="ARBA00022723"/>
    </source>
</evidence>
<keyword evidence="1" id="KW-0949">S-adenosyl-L-methionine</keyword>
<dbReference type="AlphaFoldDB" id="A0A1F7W5G1"/>
<evidence type="ECO:0000313" key="7">
    <source>
        <dbReference type="Proteomes" id="UP000176501"/>
    </source>
</evidence>
<evidence type="ECO:0000313" key="6">
    <source>
        <dbReference type="EMBL" id="OGL98055.1"/>
    </source>
</evidence>
<accession>A0A1F7W5G1</accession>
<gene>
    <name evidence="6" type="ORF">A2304_00915</name>
</gene>
<dbReference type="InterPro" id="IPR058240">
    <property type="entry name" value="rSAM_sf"/>
</dbReference>
<evidence type="ECO:0000256" key="4">
    <source>
        <dbReference type="ARBA" id="ARBA00023014"/>
    </source>
</evidence>
<proteinExistence type="predicted"/>